<proteinExistence type="predicted"/>
<keyword evidence="4" id="KW-1185">Reference proteome</keyword>
<dbReference type="Proteomes" id="UP001151760">
    <property type="component" value="Unassembled WGS sequence"/>
</dbReference>
<dbReference type="InterPro" id="IPR001878">
    <property type="entry name" value="Znf_CCHC"/>
</dbReference>
<dbReference type="Pfam" id="PF14223">
    <property type="entry name" value="Retrotran_gag_2"/>
    <property type="match status" value="1"/>
</dbReference>
<protein>
    <submittedName>
        <fullName evidence="3">Retrovirus-related pol polyprotein from transposon TNT 1-94</fullName>
    </submittedName>
</protein>
<dbReference type="InterPro" id="IPR036875">
    <property type="entry name" value="Znf_CCHC_sf"/>
</dbReference>
<evidence type="ECO:0000313" key="3">
    <source>
        <dbReference type="EMBL" id="GJT31983.1"/>
    </source>
</evidence>
<organism evidence="3 4">
    <name type="scientific">Tanacetum coccineum</name>
    <dbReference type="NCBI Taxonomy" id="301880"/>
    <lineage>
        <taxon>Eukaryota</taxon>
        <taxon>Viridiplantae</taxon>
        <taxon>Streptophyta</taxon>
        <taxon>Embryophyta</taxon>
        <taxon>Tracheophyta</taxon>
        <taxon>Spermatophyta</taxon>
        <taxon>Magnoliopsida</taxon>
        <taxon>eudicotyledons</taxon>
        <taxon>Gunneridae</taxon>
        <taxon>Pentapetalae</taxon>
        <taxon>asterids</taxon>
        <taxon>campanulids</taxon>
        <taxon>Asterales</taxon>
        <taxon>Asteraceae</taxon>
        <taxon>Asteroideae</taxon>
        <taxon>Anthemideae</taxon>
        <taxon>Anthemidinae</taxon>
        <taxon>Tanacetum</taxon>
    </lineage>
</organism>
<evidence type="ECO:0000313" key="4">
    <source>
        <dbReference type="Proteomes" id="UP001151760"/>
    </source>
</evidence>
<reference evidence="3" key="2">
    <citation type="submission" date="2022-01" db="EMBL/GenBank/DDBJ databases">
        <authorList>
            <person name="Yamashiro T."/>
            <person name="Shiraishi A."/>
            <person name="Satake H."/>
            <person name="Nakayama K."/>
        </authorList>
    </citation>
    <scope>NUCLEOTIDE SEQUENCE</scope>
</reference>
<sequence>MSTSKTYQQSLAEAGSETRPPMLERGSYIPWASRFKRFLNRKRENRKWLLKALEDGPYVFRNITPTGSIIPRLQEVEDLQGDDLLYYDAEMELTNMILLSIPNEIYNSVDSCKTAKEMWDRVERLMRGTIQNQVDRETRFTNEFDQFVAEPGESLVSVYNRFAQLMNDLERNNMKFPTVSVNTKFLNSLQPEWLKYVTQVRLAKKLTVDSFDDLFDYLSQFEKLVNASRAKKLEKSHDPLALVAHTGSSSRNTSSYYVTHPSSVVDYDEEYEQDDVHNHSEDPLASAMLLLAKAITQNFSNPTNNRLRASSNTRNQAVVQGDRVNIQSRNSGNVGRNNRRAYVQEEVVEGMNATNETANVQRIVRTPTPGNTSTGQCYNCGGKGHYARNCPKPRVRDSKYFMEQMLLAKQDEAGVILTDEQNDFLFADASRMEEIEELSANICLMARIQPADQNSDDEPSYESAFVSEVQSSSINENDEQAYPTHTKIINSTIDDDQINSNIQFDSVKGNVNSGSVEKDTHVYDLCALETLA</sequence>
<dbReference type="SUPFAM" id="SSF57756">
    <property type="entry name" value="Retrovirus zinc finger-like domains"/>
    <property type="match status" value="1"/>
</dbReference>
<comment type="caution">
    <text evidence="3">The sequence shown here is derived from an EMBL/GenBank/DDBJ whole genome shotgun (WGS) entry which is preliminary data.</text>
</comment>
<evidence type="ECO:0000256" key="1">
    <source>
        <dbReference type="PROSITE-ProRule" id="PRU00047"/>
    </source>
</evidence>
<evidence type="ECO:0000259" key="2">
    <source>
        <dbReference type="PROSITE" id="PS50158"/>
    </source>
</evidence>
<dbReference type="Pfam" id="PF00098">
    <property type="entry name" value="zf-CCHC"/>
    <property type="match status" value="1"/>
</dbReference>
<accession>A0ABQ5D0F3</accession>
<dbReference type="EMBL" id="BQNB010014753">
    <property type="protein sequence ID" value="GJT31983.1"/>
    <property type="molecule type" value="Genomic_DNA"/>
</dbReference>
<dbReference type="SMART" id="SM00343">
    <property type="entry name" value="ZnF_C2HC"/>
    <property type="match status" value="1"/>
</dbReference>
<reference evidence="3" key="1">
    <citation type="journal article" date="2022" name="Int. J. Mol. Sci.">
        <title>Draft Genome of Tanacetum Coccineum: Genomic Comparison of Closely Related Tanacetum-Family Plants.</title>
        <authorList>
            <person name="Yamashiro T."/>
            <person name="Shiraishi A."/>
            <person name="Nakayama K."/>
            <person name="Satake H."/>
        </authorList>
    </citation>
    <scope>NUCLEOTIDE SEQUENCE</scope>
</reference>
<name>A0ABQ5D0F3_9ASTR</name>
<dbReference type="Gene3D" id="4.10.60.10">
    <property type="entry name" value="Zinc finger, CCHC-type"/>
    <property type="match status" value="1"/>
</dbReference>
<gene>
    <name evidence="3" type="ORF">Tco_0922402</name>
</gene>
<dbReference type="PROSITE" id="PS50158">
    <property type="entry name" value="ZF_CCHC"/>
    <property type="match status" value="1"/>
</dbReference>
<keyword evidence="1" id="KW-0863">Zinc-finger</keyword>
<feature type="domain" description="CCHC-type" evidence="2">
    <location>
        <begin position="377"/>
        <end position="392"/>
    </location>
</feature>
<keyword evidence="1" id="KW-0479">Metal-binding</keyword>
<keyword evidence="1" id="KW-0862">Zinc</keyword>